<keyword evidence="11 14" id="KW-1133">Transmembrane helix</keyword>
<name>A0A9D2SHQ4_9FIRM</name>
<sequence>MRTEKRKKERSRKLAWEILEYLLLSFATALFTYGFLCTTAVSLGEAYLAGRGISVTEAQNMVFHLWLRSICILASVPVFLSLFLVMLGQRLSYLLSIIKGVERLEEKQMDFHIKLEGNDELTRLAESINVLAQSQLRISRQEREMQEEREMFIRSLSHDIRTPLTSLISYSQIVGDREGLTPEETASYIRLVQEKSQQIKELTDRLLGEKQAGREQVEDLRFLMEQMAFQWEEILEERFACRIDLEACGRTAGTLDVGGLWRIMDNLASNVEKYADPNRQVELTVSSRGREICLVQRNGIREGALGEVESHGLGLVSVSQIARSMEGTVESGEKNGIFEVRITFLMAE</sequence>
<dbReference type="PROSITE" id="PS50109">
    <property type="entry name" value="HIS_KIN"/>
    <property type="match status" value="1"/>
</dbReference>
<keyword evidence="9 17" id="KW-0418">Kinase</keyword>
<dbReference type="EC" id="2.7.13.3" evidence="3"/>
<evidence type="ECO:0000256" key="12">
    <source>
        <dbReference type="ARBA" id="ARBA00023012"/>
    </source>
</evidence>
<evidence type="ECO:0000256" key="1">
    <source>
        <dbReference type="ARBA" id="ARBA00000085"/>
    </source>
</evidence>
<comment type="subcellular location">
    <subcellularLocation>
        <location evidence="2">Cell membrane</location>
        <topology evidence="2">Multi-pass membrane protein</topology>
    </subcellularLocation>
</comment>
<evidence type="ECO:0000259" key="15">
    <source>
        <dbReference type="PROSITE" id="PS50109"/>
    </source>
</evidence>
<keyword evidence="4" id="KW-1003">Cell membrane</keyword>
<dbReference type="GO" id="GO:0005886">
    <property type="term" value="C:plasma membrane"/>
    <property type="evidence" value="ECO:0007669"/>
    <property type="project" value="UniProtKB-SubCell"/>
</dbReference>
<dbReference type="CDD" id="cd00082">
    <property type="entry name" value="HisKA"/>
    <property type="match status" value="1"/>
</dbReference>
<organism evidence="17 18">
    <name type="scientific">Candidatus Enterocloster excrementipullorum</name>
    <dbReference type="NCBI Taxonomy" id="2838559"/>
    <lineage>
        <taxon>Bacteria</taxon>
        <taxon>Bacillati</taxon>
        <taxon>Bacillota</taxon>
        <taxon>Clostridia</taxon>
        <taxon>Lachnospirales</taxon>
        <taxon>Lachnospiraceae</taxon>
        <taxon>Enterocloster</taxon>
    </lineage>
</organism>
<keyword evidence="12" id="KW-0902">Two-component regulatory system</keyword>
<feature type="transmembrane region" description="Helical" evidence="14">
    <location>
        <begin position="21"/>
        <end position="43"/>
    </location>
</feature>
<keyword evidence="8" id="KW-0547">Nucleotide-binding</keyword>
<dbReference type="Proteomes" id="UP000823910">
    <property type="component" value="Unassembled WGS sequence"/>
</dbReference>
<evidence type="ECO:0000256" key="8">
    <source>
        <dbReference type="ARBA" id="ARBA00022741"/>
    </source>
</evidence>
<evidence type="ECO:0000256" key="6">
    <source>
        <dbReference type="ARBA" id="ARBA00022679"/>
    </source>
</evidence>
<dbReference type="Gene3D" id="1.10.287.130">
    <property type="match status" value="1"/>
</dbReference>
<dbReference type="PROSITE" id="PS50885">
    <property type="entry name" value="HAMP"/>
    <property type="match status" value="1"/>
</dbReference>
<dbReference type="InterPro" id="IPR050398">
    <property type="entry name" value="HssS/ArlS-like"/>
</dbReference>
<evidence type="ECO:0000256" key="10">
    <source>
        <dbReference type="ARBA" id="ARBA00022840"/>
    </source>
</evidence>
<keyword evidence="7 14" id="KW-0812">Transmembrane</keyword>
<dbReference type="SUPFAM" id="SSF55874">
    <property type="entry name" value="ATPase domain of HSP90 chaperone/DNA topoisomerase II/histidine kinase"/>
    <property type="match status" value="1"/>
</dbReference>
<keyword evidence="5" id="KW-0597">Phosphoprotein</keyword>
<evidence type="ECO:0000256" key="5">
    <source>
        <dbReference type="ARBA" id="ARBA00022553"/>
    </source>
</evidence>
<dbReference type="PANTHER" id="PTHR45528:SF1">
    <property type="entry name" value="SENSOR HISTIDINE KINASE CPXA"/>
    <property type="match status" value="1"/>
</dbReference>
<dbReference type="Gene3D" id="3.30.565.10">
    <property type="entry name" value="Histidine kinase-like ATPase, C-terminal domain"/>
    <property type="match status" value="1"/>
</dbReference>
<evidence type="ECO:0000256" key="11">
    <source>
        <dbReference type="ARBA" id="ARBA00022989"/>
    </source>
</evidence>
<reference evidence="17" key="1">
    <citation type="journal article" date="2021" name="PeerJ">
        <title>Extensive microbial diversity within the chicken gut microbiome revealed by metagenomics and culture.</title>
        <authorList>
            <person name="Gilroy R."/>
            <person name="Ravi A."/>
            <person name="Getino M."/>
            <person name="Pursley I."/>
            <person name="Horton D.L."/>
            <person name="Alikhan N.F."/>
            <person name="Baker D."/>
            <person name="Gharbi K."/>
            <person name="Hall N."/>
            <person name="Watson M."/>
            <person name="Adriaenssens E.M."/>
            <person name="Foster-Nyarko E."/>
            <person name="Jarju S."/>
            <person name="Secka A."/>
            <person name="Antonio M."/>
            <person name="Oren A."/>
            <person name="Chaudhuri R.R."/>
            <person name="La Ragione R."/>
            <person name="Hildebrand F."/>
            <person name="Pallen M.J."/>
        </authorList>
    </citation>
    <scope>NUCLEOTIDE SEQUENCE</scope>
    <source>
        <strain evidence="17">CHK180-15479</strain>
    </source>
</reference>
<keyword evidence="6" id="KW-0808">Transferase</keyword>
<feature type="domain" description="HAMP" evidence="16">
    <location>
        <begin position="88"/>
        <end position="140"/>
    </location>
</feature>
<dbReference type="InterPro" id="IPR005467">
    <property type="entry name" value="His_kinase_dom"/>
</dbReference>
<dbReference type="InterPro" id="IPR003660">
    <property type="entry name" value="HAMP_dom"/>
</dbReference>
<dbReference type="AlphaFoldDB" id="A0A9D2SHQ4"/>
<reference evidence="17" key="2">
    <citation type="submission" date="2021-04" db="EMBL/GenBank/DDBJ databases">
        <authorList>
            <person name="Gilroy R."/>
        </authorList>
    </citation>
    <scope>NUCLEOTIDE SEQUENCE</scope>
    <source>
        <strain evidence="17">CHK180-15479</strain>
    </source>
</reference>
<dbReference type="InterPro" id="IPR036097">
    <property type="entry name" value="HisK_dim/P_sf"/>
</dbReference>
<evidence type="ECO:0000256" key="4">
    <source>
        <dbReference type="ARBA" id="ARBA00022475"/>
    </source>
</evidence>
<gene>
    <name evidence="17" type="ORF">H9704_06460</name>
</gene>
<dbReference type="EMBL" id="DWWT01000027">
    <property type="protein sequence ID" value="HJC05782.1"/>
    <property type="molecule type" value="Genomic_DNA"/>
</dbReference>
<keyword evidence="13 14" id="KW-0472">Membrane</keyword>
<feature type="transmembrane region" description="Helical" evidence="14">
    <location>
        <begin position="63"/>
        <end position="87"/>
    </location>
</feature>
<evidence type="ECO:0000256" key="2">
    <source>
        <dbReference type="ARBA" id="ARBA00004651"/>
    </source>
</evidence>
<evidence type="ECO:0000313" key="18">
    <source>
        <dbReference type="Proteomes" id="UP000823910"/>
    </source>
</evidence>
<dbReference type="GO" id="GO:0000155">
    <property type="term" value="F:phosphorelay sensor kinase activity"/>
    <property type="evidence" value="ECO:0007669"/>
    <property type="project" value="InterPro"/>
</dbReference>
<dbReference type="InterPro" id="IPR036890">
    <property type="entry name" value="HATPase_C_sf"/>
</dbReference>
<feature type="domain" description="Histidine kinase" evidence="15">
    <location>
        <begin position="155"/>
        <end position="348"/>
    </location>
</feature>
<proteinExistence type="predicted"/>
<comment type="catalytic activity">
    <reaction evidence="1">
        <text>ATP + protein L-histidine = ADP + protein N-phospho-L-histidine.</text>
        <dbReference type="EC" id="2.7.13.3"/>
    </reaction>
</comment>
<comment type="caution">
    <text evidence="17">The sequence shown here is derived from an EMBL/GenBank/DDBJ whole genome shotgun (WGS) entry which is preliminary data.</text>
</comment>
<evidence type="ECO:0000256" key="7">
    <source>
        <dbReference type="ARBA" id="ARBA00022692"/>
    </source>
</evidence>
<evidence type="ECO:0000256" key="14">
    <source>
        <dbReference type="SAM" id="Phobius"/>
    </source>
</evidence>
<protein>
    <recommendedName>
        <fullName evidence="3">histidine kinase</fullName>
        <ecNumber evidence="3">2.7.13.3</ecNumber>
    </recommendedName>
</protein>
<evidence type="ECO:0000259" key="16">
    <source>
        <dbReference type="PROSITE" id="PS50885"/>
    </source>
</evidence>
<dbReference type="SUPFAM" id="SSF47384">
    <property type="entry name" value="Homodimeric domain of signal transducing histidine kinase"/>
    <property type="match status" value="1"/>
</dbReference>
<evidence type="ECO:0000256" key="3">
    <source>
        <dbReference type="ARBA" id="ARBA00012438"/>
    </source>
</evidence>
<dbReference type="CDD" id="cd06225">
    <property type="entry name" value="HAMP"/>
    <property type="match status" value="1"/>
</dbReference>
<keyword evidence="10" id="KW-0067">ATP-binding</keyword>
<evidence type="ECO:0000256" key="9">
    <source>
        <dbReference type="ARBA" id="ARBA00022777"/>
    </source>
</evidence>
<dbReference type="GO" id="GO:0005524">
    <property type="term" value="F:ATP binding"/>
    <property type="evidence" value="ECO:0007669"/>
    <property type="project" value="UniProtKB-KW"/>
</dbReference>
<dbReference type="Pfam" id="PF00512">
    <property type="entry name" value="HisKA"/>
    <property type="match status" value="1"/>
</dbReference>
<evidence type="ECO:0000256" key="13">
    <source>
        <dbReference type="ARBA" id="ARBA00023136"/>
    </source>
</evidence>
<dbReference type="SMART" id="SM00388">
    <property type="entry name" value="HisKA"/>
    <property type="match status" value="1"/>
</dbReference>
<dbReference type="InterPro" id="IPR003661">
    <property type="entry name" value="HisK_dim/P_dom"/>
</dbReference>
<dbReference type="PANTHER" id="PTHR45528">
    <property type="entry name" value="SENSOR HISTIDINE KINASE CPXA"/>
    <property type="match status" value="1"/>
</dbReference>
<accession>A0A9D2SHQ4</accession>
<evidence type="ECO:0000313" key="17">
    <source>
        <dbReference type="EMBL" id="HJC05782.1"/>
    </source>
</evidence>